<dbReference type="EMBL" id="ML995833">
    <property type="protein sequence ID" value="KAF2769450.1"/>
    <property type="molecule type" value="Genomic_DNA"/>
</dbReference>
<dbReference type="OrthoDB" id="3637487at2759"/>
<proteinExistence type="predicted"/>
<evidence type="ECO:0000313" key="1">
    <source>
        <dbReference type="EMBL" id="KAF2769450.1"/>
    </source>
</evidence>
<name>A0A6G1L9Y8_9PEZI</name>
<protein>
    <recommendedName>
        <fullName evidence="3">F-box domain-containing protein</fullName>
    </recommendedName>
</protein>
<evidence type="ECO:0000313" key="2">
    <source>
        <dbReference type="Proteomes" id="UP000799436"/>
    </source>
</evidence>
<accession>A0A6G1L9Y8</accession>
<reference evidence="1" key="1">
    <citation type="journal article" date="2020" name="Stud. Mycol.">
        <title>101 Dothideomycetes genomes: a test case for predicting lifestyles and emergence of pathogens.</title>
        <authorList>
            <person name="Haridas S."/>
            <person name="Albert R."/>
            <person name="Binder M."/>
            <person name="Bloem J."/>
            <person name="Labutti K."/>
            <person name="Salamov A."/>
            <person name="Andreopoulos B."/>
            <person name="Baker S."/>
            <person name="Barry K."/>
            <person name="Bills G."/>
            <person name="Bluhm B."/>
            <person name="Cannon C."/>
            <person name="Castanera R."/>
            <person name="Culley D."/>
            <person name="Daum C."/>
            <person name="Ezra D."/>
            <person name="Gonzalez J."/>
            <person name="Henrissat B."/>
            <person name="Kuo A."/>
            <person name="Liang C."/>
            <person name="Lipzen A."/>
            <person name="Lutzoni F."/>
            <person name="Magnuson J."/>
            <person name="Mondo S."/>
            <person name="Nolan M."/>
            <person name="Ohm R."/>
            <person name="Pangilinan J."/>
            <person name="Park H.-J."/>
            <person name="Ramirez L."/>
            <person name="Alfaro M."/>
            <person name="Sun H."/>
            <person name="Tritt A."/>
            <person name="Yoshinaga Y."/>
            <person name="Zwiers L.-H."/>
            <person name="Turgeon B."/>
            <person name="Goodwin S."/>
            <person name="Spatafora J."/>
            <person name="Crous P."/>
            <person name="Grigoriev I."/>
        </authorList>
    </citation>
    <scope>NUCLEOTIDE SEQUENCE</scope>
    <source>
        <strain evidence="1">CBS 116005</strain>
    </source>
</reference>
<keyword evidence="2" id="KW-1185">Reference proteome</keyword>
<sequence length="402" mass="45726">MPTILQDLPVELLALICDELGGRELRRLYGPEQKTKLALCRKWYDAARSVYASGLEVANVNVFGHNLGDLTQGGLSYAVGKRKLMHKNTRRLRLRVLDHPWDRTGAEVIEQNSGVNSEDDFHALPQPIEITDNRWDWSRGPDLSDDAQYETCRTWPSTVKSNLDDLASDLRKFTALEQLIVEASGTFEFDNRRQDANYLDSRTIYNLVSNLPVMHNLSALTLDLCGSNFLPLEGGGRHICPALANMWPRIANVRIKMRQICTAIFALPDTAALPTEQLRCKSVVFKLHVPAFQAGRDRYDVRTCNTNDIASPVSATNAVIKASQTFLERIAKDYGHRMDLFRISYIYRQGPDVSCVDCLTWRTLYLPEEFFCYDDDGKPCWFEHKQFMRQGPAFLLVKSKKG</sequence>
<dbReference type="Proteomes" id="UP000799436">
    <property type="component" value="Unassembled WGS sequence"/>
</dbReference>
<organism evidence="1 2">
    <name type="scientific">Teratosphaeria nubilosa</name>
    <dbReference type="NCBI Taxonomy" id="161662"/>
    <lineage>
        <taxon>Eukaryota</taxon>
        <taxon>Fungi</taxon>
        <taxon>Dikarya</taxon>
        <taxon>Ascomycota</taxon>
        <taxon>Pezizomycotina</taxon>
        <taxon>Dothideomycetes</taxon>
        <taxon>Dothideomycetidae</taxon>
        <taxon>Mycosphaerellales</taxon>
        <taxon>Teratosphaeriaceae</taxon>
        <taxon>Teratosphaeria</taxon>
    </lineage>
</organism>
<dbReference type="AlphaFoldDB" id="A0A6G1L9Y8"/>
<evidence type="ECO:0008006" key="3">
    <source>
        <dbReference type="Google" id="ProtNLM"/>
    </source>
</evidence>
<gene>
    <name evidence="1" type="ORF">EJ03DRAFT_351190</name>
</gene>